<keyword evidence="1" id="KW-0812">Transmembrane</keyword>
<dbReference type="Gene3D" id="2.60.40.1180">
    <property type="entry name" value="Golgi alpha-mannosidase II"/>
    <property type="match status" value="1"/>
</dbReference>
<feature type="transmembrane region" description="Helical" evidence="1">
    <location>
        <begin position="72"/>
        <end position="90"/>
    </location>
</feature>
<keyword evidence="3" id="KW-1185">Reference proteome</keyword>
<dbReference type="Proteomes" id="UP000186705">
    <property type="component" value="Unassembled WGS sequence"/>
</dbReference>
<dbReference type="GeneID" id="78274967"/>
<evidence type="ECO:0000313" key="3">
    <source>
        <dbReference type="Proteomes" id="UP000186705"/>
    </source>
</evidence>
<dbReference type="AlphaFoldDB" id="A0A1U7NP22"/>
<feature type="transmembrane region" description="Helical" evidence="1">
    <location>
        <begin position="32"/>
        <end position="52"/>
    </location>
</feature>
<gene>
    <name evidence="2" type="ORF">BO225_03265</name>
</gene>
<dbReference type="EMBL" id="MPKA01000053">
    <property type="protein sequence ID" value="OLU47231.1"/>
    <property type="molecule type" value="Genomic_DNA"/>
</dbReference>
<organism evidence="2 3">
    <name type="scientific">Dubosiella newyorkensis</name>
    <dbReference type="NCBI Taxonomy" id="1862672"/>
    <lineage>
        <taxon>Bacteria</taxon>
        <taxon>Bacillati</taxon>
        <taxon>Bacillota</taxon>
        <taxon>Erysipelotrichia</taxon>
        <taxon>Erysipelotrichales</taxon>
        <taxon>Erysipelotrichaceae</taxon>
        <taxon>Dubosiella</taxon>
    </lineage>
</organism>
<reference evidence="2 3" key="1">
    <citation type="submission" date="2016-11" db="EMBL/GenBank/DDBJ databases">
        <title>Description of two novel members of the family Erysipelotrichaceae: Ileibacterium lipovorans gen. nov., sp. nov. and Dubosiella newyorkensis, gen. nov., sp. nov.</title>
        <authorList>
            <person name="Cox L.M."/>
            <person name="Sohn J."/>
            <person name="Tyrrell K.L."/>
            <person name="Citron D.M."/>
            <person name="Lawson P.A."/>
            <person name="Patel N.B."/>
            <person name="Iizumi T."/>
            <person name="Perez-Perez G.I."/>
            <person name="Goldstein E.J."/>
            <person name="Blaser M.J."/>
        </authorList>
    </citation>
    <scope>NUCLEOTIDE SEQUENCE [LARGE SCALE GENOMIC DNA]</scope>
    <source>
        <strain evidence="2 3">NYU-BL-A4</strain>
    </source>
</reference>
<evidence type="ECO:0000313" key="2">
    <source>
        <dbReference type="EMBL" id="OLU47231.1"/>
    </source>
</evidence>
<keyword evidence="1" id="KW-0472">Membrane</keyword>
<keyword evidence="1" id="KW-1133">Transmembrane helix</keyword>
<name>A0A1U7NP22_9FIRM</name>
<sequence>MNHLTDKLMEKIGPFAEVVSTNKYLCSLRDGFMVAFPATMFASIAIISQYLPATFGLEGITPQWLLDFLNNFFGPIGNAIFGILGLELDLRECSNKEKEQLKEAIAHYKKMQPFLLSVTLFTHPYHEGYQAWTAISEFNSIYLTGFYTTFAKLRASRNERVQLPNIDPACMYQIDEQTISGAVIEKTGIRVPLRFNGANGEMARLKGDYSSALCWMKKLENSKR</sequence>
<dbReference type="STRING" id="1862672.BO225_03265"/>
<comment type="caution">
    <text evidence="2">The sequence shown here is derived from an EMBL/GenBank/DDBJ whole genome shotgun (WGS) entry which is preliminary data.</text>
</comment>
<dbReference type="RefSeq" id="WP_076340858.1">
    <property type="nucleotide sequence ID" value="NZ_CAMNTW010000036.1"/>
</dbReference>
<protein>
    <submittedName>
        <fullName evidence="2">Uncharacterized protein</fullName>
    </submittedName>
</protein>
<proteinExistence type="predicted"/>
<evidence type="ECO:0000256" key="1">
    <source>
        <dbReference type="SAM" id="Phobius"/>
    </source>
</evidence>
<dbReference type="OrthoDB" id="1641940at2"/>
<accession>A0A1U7NP22</accession>
<dbReference type="InterPro" id="IPR013780">
    <property type="entry name" value="Glyco_hydro_b"/>
</dbReference>